<dbReference type="GO" id="GO:0004553">
    <property type="term" value="F:hydrolase activity, hydrolyzing O-glycosyl compounds"/>
    <property type="evidence" value="ECO:0007669"/>
    <property type="project" value="InterPro"/>
</dbReference>
<dbReference type="SUPFAM" id="SSF51445">
    <property type="entry name" value="(Trans)glycosidases"/>
    <property type="match status" value="1"/>
</dbReference>
<dbReference type="RefSeq" id="WP_090625934.1">
    <property type="nucleotide sequence ID" value="NZ_FOQO01000003.1"/>
</dbReference>
<sequence>MKKISCWIIVYLFTFGPHLRGQELNRIVWDEKDAQKVMGEAYWSFWNEDVQRKIDEDIDRNRKADAVITLESVLKGSNVEIEQVSHTFLFGGNIFLFGNFDSPQQNRTYENTFGSLFNAATVPFYWKTLEPEKGKPRYELGADEIYRRPPPDPVVAFCESKNINMNGHAIIYGSRKWGHPDWMPENREEMEILFGQHVKVLAERYTDRIQRWDVVNESIHQADRGLMPDDYTYKTFAAAMKYFPDHVKFNSNDCDIKWGPTPRYVEIVRDLVDRGARIDNVGVQMHIFNPSESQKIAQGADVLTPEKNHAVLKCLDGAERPIHISEVTISAPDESRVGQLIQAVIARNLYRLWFSYPSTMGITWWNVVDGGAAPGEPSFSGLYDQALNPKPVYHALDQLINQDWKTRITIVPQPDGVVKFRGFKGTYRMKWKDGAGKEQRATFSLKTNGKVQLRKL</sequence>
<keyword evidence="1 5" id="KW-0378">Hydrolase</keyword>
<dbReference type="Pfam" id="PF00331">
    <property type="entry name" value="Glyco_hydro_10"/>
    <property type="match status" value="1"/>
</dbReference>
<dbReference type="Proteomes" id="UP000198670">
    <property type="component" value="Unassembled WGS sequence"/>
</dbReference>
<evidence type="ECO:0000256" key="2">
    <source>
        <dbReference type="ARBA" id="ARBA00023277"/>
    </source>
</evidence>
<evidence type="ECO:0000256" key="1">
    <source>
        <dbReference type="ARBA" id="ARBA00022801"/>
    </source>
</evidence>
<protein>
    <submittedName>
        <fullName evidence="5">Endo-1,4-beta-xylanase, GH35 family</fullName>
    </submittedName>
</protein>
<keyword evidence="6" id="KW-1185">Reference proteome</keyword>
<keyword evidence="3" id="KW-0624">Polysaccharide degradation</keyword>
<reference evidence="5 6" key="1">
    <citation type="submission" date="2016-10" db="EMBL/GenBank/DDBJ databases">
        <authorList>
            <person name="de Groot N.N."/>
        </authorList>
    </citation>
    <scope>NUCLEOTIDE SEQUENCE [LARGE SCALE GENOMIC DNA]</scope>
    <source>
        <strain evidence="5 6">RK1</strain>
    </source>
</reference>
<proteinExistence type="predicted"/>
<accession>A0A1I3GWF4</accession>
<organism evidence="5 6">
    <name type="scientific">Parapedobacter indicus</name>
    <dbReference type="NCBI Taxonomy" id="1477437"/>
    <lineage>
        <taxon>Bacteria</taxon>
        <taxon>Pseudomonadati</taxon>
        <taxon>Bacteroidota</taxon>
        <taxon>Sphingobacteriia</taxon>
        <taxon>Sphingobacteriales</taxon>
        <taxon>Sphingobacteriaceae</taxon>
        <taxon>Parapedobacter</taxon>
    </lineage>
</organism>
<evidence type="ECO:0000256" key="3">
    <source>
        <dbReference type="ARBA" id="ARBA00023326"/>
    </source>
</evidence>
<keyword evidence="2" id="KW-0119">Carbohydrate metabolism</keyword>
<evidence type="ECO:0000259" key="4">
    <source>
        <dbReference type="PROSITE" id="PS51760"/>
    </source>
</evidence>
<dbReference type="PANTHER" id="PTHR31490:SF1">
    <property type="entry name" value="ENDO-1,4-BETA-XYLANASE 1"/>
    <property type="match status" value="1"/>
</dbReference>
<feature type="domain" description="GH10" evidence="4">
    <location>
        <begin position="99"/>
        <end position="399"/>
    </location>
</feature>
<keyword evidence="5" id="KW-0858">Xylan degradation</keyword>
<evidence type="ECO:0000313" key="6">
    <source>
        <dbReference type="Proteomes" id="UP000198670"/>
    </source>
</evidence>
<dbReference type="SMART" id="SM00633">
    <property type="entry name" value="Glyco_10"/>
    <property type="match status" value="1"/>
</dbReference>
<dbReference type="InterPro" id="IPR017853">
    <property type="entry name" value="GH"/>
</dbReference>
<dbReference type="EMBL" id="FOQO01000003">
    <property type="protein sequence ID" value="SFI27754.1"/>
    <property type="molecule type" value="Genomic_DNA"/>
</dbReference>
<dbReference type="PROSITE" id="PS51760">
    <property type="entry name" value="GH10_2"/>
    <property type="match status" value="1"/>
</dbReference>
<keyword evidence="5" id="KW-0326">Glycosidase</keyword>
<dbReference type="InterPro" id="IPR044846">
    <property type="entry name" value="GH10"/>
</dbReference>
<evidence type="ECO:0000313" key="5">
    <source>
        <dbReference type="EMBL" id="SFI27754.1"/>
    </source>
</evidence>
<name>A0A1I3GWF4_9SPHI</name>
<dbReference type="InterPro" id="IPR001000">
    <property type="entry name" value="GH10_dom"/>
</dbReference>
<dbReference type="PANTHER" id="PTHR31490">
    <property type="entry name" value="GLYCOSYL HYDROLASE"/>
    <property type="match status" value="1"/>
</dbReference>
<dbReference type="STRING" id="1477437.SAMN05444682_103132"/>
<dbReference type="GO" id="GO:0045493">
    <property type="term" value="P:xylan catabolic process"/>
    <property type="evidence" value="ECO:0007669"/>
    <property type="project" value="UniProtKB-KW"/>
</dbReference>
<dbReference type="AlphaFoldDB" id="A0A1I3GWF4"/>
<dbReference type="OrthoDB" id="1032269at2"/>
<dbReference type="Gene3D" id="3.20.20.80">
    <property type="entry name" value="Glycosidases"/>
    <property type="match status" value="1"/>
</dbReference>
<gene>
    <name evidence="5" type="ORF">SAMN05444682_103132</name>
</gene>